<dbReference type="Gene3D" id="3.20.200.10">
    <property type="entry name" value="MHCK/EF2 kinase"/>
    <property type="match status" value="1"/>
</dbReference>
<evidence type="ECO:0000259" key="7">
    <source>
        <dbReference type="PROSITE" id="PS51158"/>
    </source>
</evidence>
<dbReference type="AlphaFoldDB" id="E1ZQZ4"/>
<protein>
    <recommendedName>
        <fullName evidence="7">Alpha-type protein kinase domain-containing protein</fullName>
    </recommendedName>
</protein>
<evidence type="ECO:0000256" key="4">
    <source>
        <dbReference type="ARBA" id="ARBA00022777"/>
    </source>
</evidence>
<evidence type="ECO:0000256" key="2">
    <source>
        <dbReference type="ARBA" id="ARBA00022679"/>
    </source>
</evidence>
<dbReference type="CDD" id="cd04515">
    <property type="entry name" value="Alpha_kinase"/>
    <property type="match status" value="1"/>
</dbReference>
<keyword evidence="5" id="KW-0067">ATP-binding</keyword>
<dbReference type="SUPFAM" id="SSF56112">
    <property type="entry name" value="Protein kinase-like (PK-like)"/>
    <property type="match status" value="1"/>
</dbReference>
<evidence type="ECO:0000256" key="1">
    <source>
        <dbReference type="ARBA" id="ARBA00022527"/>
    </source>
</evidence>
<evidence type="ECO:0000256" key="3">
    <source>
        <dbReference type="ARBA" id="ARBA00022741"/>
    </source>
</evidence>
<dbReference type="PROSITE" id="PS51158">
    <property type="entry name" value="ALPHA_KINASE"/>
    <property type="match status" value="1"/>
</dbReference>
<sequence length="344" mass="37848">MASTEPLQRLERLTLRLLHKRLEQAQSEHSQLKEAVRSEVNEMLEKQRADKLRRKLQQLTRATADLDGRLCYGAPPGWGNGGSASCSADGDWSSAWLSGTEVSYTVQRSSGDGRLEMTHSKCTIELQIYTKPFAHGGMRQAFYARDKSGVGRYVLKRALLESSKLEKRVREMHRDAEATALSQQAALAYTQAVGEDAPISYLPASVVILRSSAEPGGTAVYIKEPWLDPAGGRWLKWTRNDGHIFPEGKLDATIQSFTHFSLHFLRQGLGCDAIVLDAQASCERDGVEALSPSKRQYTLTDPALCTADKRFGRADLGSEAIKTYMAAHTCGPLCSKAGCQGTRV</sequence>
<dbReference type="GO" id="GO:0004674">
    <property type="term" value="F:protein serine/threonine kinase activity"/>
    <property type="evidence" value="ECO:0007669"/>
    <property type="project" value="UniProtKB-KW"/>
</dbReference>
<dbReference type="EMBL" id="GL433860">
    <property type="protein sequence ID" value="EFN51811.1"/>
    <property type="molecule type" value="Genomic_DNA"/>
</dbReference>
<dbReference type="InParanoid" id="E1ZQZ4"/>
<keyword evidence="3" id="KW-0547">Nucleotide-binding</keyword>
<dbReference type="KEGG" id="cvr:CHLNCDRAFT_139789"/>
<dbReference type="GO" id="GO:1903013">
    <property type="term" value="P:response to differentiation-inducing factor 1"/>
    <property type="evidence" value="ECO:0007669"/>
    <property type="project" value="TreeGrafter"/>
</dbReference>
<proteinExistence type="predicted"/>
<feature type="domain" description="Alpha-type protein kinase" evidence="7">
    <location>
        <begin position="105"/>
        <end position="342"/>
    </location>
</feature>
<accession>E1ZQZ4</accession>
<dbReference type="Gene3D" id="3.30.200.20">
    <property type="entry name" value="Phosphorylase Kinase, domain 1"/>
    <property type="match status" value="1"/>
</dbReference>
<dbReference type="InterPro" id="IPR011009">
    <property type="entry name" value="Kinase-like_dom_sf"/>
</dbReference>
<dbReference type="PANTHER" id="PTHR45992">
    <property type="entry name" value="EUKARYOTIC ELONGATION FACTOR 2 KINASE-RELATED"/>
    <property type="match status" value="1"/>
</dbReference>
<dbReference type="GeneID" id="17351230"/>
<keyword evidence="6" id="KW-0175">Coiled coil</keyword>
<organism evidence="9">
    <name type="scientific">Chlorella variabilis</name>
    <name type="common">Green alga</name>
    <dbReference type="NCBI Taxonomy" id="554065"/>
    <lineage>
        <taxon>Eukaryota</taxon>
        <taxon>Viridiplantae</taxon>
        <taxon>Chlorophyta</taxon>
        <taxon>core chlorophytes</taxon>
        <taxon>Trebouxiophyceae</taxon>
        <taxon>Chlorellales</taxon>
        <taxon>Chlorellaceae</taxon>
        <taxon>Chlorella clade</taxon>
        <taxon>Chlorella</taxon>
    </lineage>
</organism>
<keyword evidence="4" id="KW-0418">Kinase</keyword>
<dbReference type="OrthoDB" id="301415at2759"/>
<dbReference type="InterPro" id="IPR051852">
    <property type="entry name" value="Alpha-type_PK"/>
</dbReference>
<dbReference type="SMART" id="SM00811">
    <property type="entry name" value="Alpha_kinase"/>
    <property type="match status" value="1"/>
</dbReference>
<feature type="coiled-coil region" evidence="6">
    <location>
        <begin position="15"/>
        <end position="69"/>
    </location>
</feature>
<name>E1ZQZ4_CHLVA</name>
<dbReference type="Proteomes" id="UP000008141">
    <property type="component" value="Unassembled WGS sequence"/>
</dbReference>
<dbReference type="RefSeq" id="XP_005843913.1">
    <property type="nucleotide sequence ID" value="XM_005843851.1"/>
</dbReference>
<keyword evidence="1" id="KW-0723">Serine/threonine-protein kinase</keyword>
<evidence type="ECO:0000313" key="9">
    <source>
        <dbReference type="Proteomes" id="UP000008141"/>
    </source>
</evidence>
<evidence type="ECO:0000256" key="6">
    <source>
        <dbReference type="SAM" id="Coils"/>
    </source>
</evidence>
<dbReference type="GO" id="GO:0005524">
    <property type="term" value="F:ATP binding"/>
    <property type="evidence" value="ECO:0007669"/>
    <property type="project" value="UniProtKB-KW"/>
</dbReference>
<keyword evidence="2" id="KW-0808">Transferase</keyword>
<gene>
    <name evidence="8" type="ORF">CHLNCDRAFT_139789</name>
</gene>
<evidence type="ECO:0000256" key="5">
    <source>
        <dbReference type="ARBA" id="ARBA00022840"/>
    </source>
</evidence>
<dbReference type="GO" id="GO:0031037">
    <property type="term" value="P:myosin II filament disassembly"/>
    <property type="evidence" value="ECO:0007669"/>
    <property type="project" value="TreeGrafter"/>
</dbReference>
<evidence type="ECO:0000313" key="8">
    <source>
        <dbReference type="EMBL" id="EFN51811.1"/>
    </source>
</evidence>
<dbReference type="Pfam" id="PF02816">
    <property type="entry name" value="Alpha_kinase"/>
    <property type="match status" value="1"/>
</dbReference>
<keyword evidence="9" id="KW-1185">Reference proteome</keyword>
<reference evidence="8 9" key="1">
    <citation type="journal article" date="2010" name="Plant Cell">
        <title>The Chlorella variabilis NC64A genome reveals adaptation to photosymbiosis, coevolution with viruses, and cryptic sex.</title>
        <authorList>
            <person name="Blanc G."/>
            <person name="Duncan G."/>
            <person name="Agarkova I."/>
            <person name="Borodovsky M."/>
            <person name="Gurnon J."/>
            <person name="Kuo A."/>
            <person name="Lindquist E."/>
            <person name="Lucas S."/>
            <person name="Pangilinan J."/>
            <person name="Polle J."/>
            <person name="Salamov A."/>
            <person name="Terry A."/>
            <person name="Yamada T."/>
            <person name="Dunigan D.D."/>
            <person name="Grigoriev I.V."/>
            <person name="Claverie J.M."/>
            <person name="Van Etten J.L."/>
        </authorList>
    </citation>
    <scope>NUCLEOTIDE SEQUENCE [LARGE SCALE GENOMIC DNA]</scope>
    <source>
        <strain evidence="8 9">NC64A</strain>
    </source>
</reference>
<dbReference type="PANTHER" id="PTHR45992:SF2">
    <property type="entry name" value="EUKARYOTIC ELONGATION FACTOR 2 KINASE"/>
    <property type="match status" value="1"/>
</dbReference>
<dbReference type="InterPro" id="IPR004166">
    <property type="entry name" value="a-kinase_dom"/>
</dbReference>